<dbReference type="Proteomes" id="UP000321272">
    <property type="component" value="Chromosome"/>
</dbReference>
<dbReference type="InterPro" id="IPR006311">
    <property type="entry name" value="TAT_signal"/>
</dbReference>
<keyword evidence="1" id="KW-0479">Metal-binding</keyword>
<dbReference type="PANTHER" id="PTHR11709:SF394">
    <property type="entry name" value="FI03373P-RELATED"/>
    <property type="match status" value="1"/>
</dbReference>
<dbReference type="AlphaFoldDB" id="A0A5B8SR82"/>
<accession>A0A5B8SR82</accession>
<evidence type="ECO:0000256" key="3">
    <source>
        <dbReference type="ARBA" id="ARBA00023008"/>
    </source>
</evidence>
<dbReference type="CDD" id="cd13874">
    <property type="entry name" value="CuRO_2_CopA"/>
    <property type="match status" value="1"/>
</dbReference>
<dbReference type="InterPro" id="IPR011706">
    <property type="entry name" value="Cu-oxidase_C"/>
</dbReference>
<dbReference type="SUPFAM" id="SSF49503">
    <property type="entry name" value="Cupredoxins"/>
    <property type="match status" value="3"/>
</dbReference>
<dbReference type="GO" id="GO:0005507">
    <property type="term" value="F:copper ion binding"/>
    <property type="evidence" value="ECO:0007669"/>
    <property type="project" value="InterPro"/>
</dbReference>
<feature type="domain" description="Plastocyanin-like" evidence="4">
    <location>
        <begin position="186"/>
        <end position="349"/>
    </location>
</feature>
<dbReference type="InterPro" id="IPR034279">
    <property type="entry name" value="CuRO_3_CopA"/>
</dbReference>
<dbReference type="KEGG" id="paur:FGL86_00195"/>
<evidence type="ECO:0000256" key="2">
    <source>
        <dbReference type="ARBA" id="ARBA00023002"/>
    </source>
</evidence>
<dbReference type="Pfam" id="PF07731">
    <property type="entry name" value="Cu-oxidase_2"/>
    <property type="match status" value="1"/>
</dbReference>
<evidence type="ECO:0000259" key="5">
    <source>
        <dbReference type="Pfam" id="PF07731"/>
    </source>
</evidence>
<keyword evidence="8" id="KW-1185">Reference proteome</keyword>
<dbReference type="InterPro" id="IPR034282">
    <property type="entry name" value="CuRO_2_CopA"/>
</dbReference>
<protein>
    <submittedName>
        <fullName evidence="7">Copper resistance system multicopper oxidase</fullName>
    </submittedName>
</protein>
<dbReference type="PROSITE" id="PS00080">
    <property type="entry name" value="MULTICOPPER_OXIDASE2"/>
    <property type="match status" value="1"/>
</dbReference>
<dbReference type="PROSITE" id="PS51318">
    <property type="entry name" value="TAT"/>
    <property type="match status" value="1"/>
</dbReference>
<dbReference type="PANTHER" id="PTHR11709">
    <property type="entry name" value="MULTI-COPPER OXIDASE"/>
    <property type="match status" value="1"/>
</dbReference>
<dbReference type="InterPro" id="IPR008972">
    <property type="entry name" value="Cupredoxin"/>
</dbReference>
<evidence type="ECO:0000313" key="8">
    <source>
        <dbReference type="Proteomes" id="UP000321272"/>
    </source>
</evidence>
<dbReference type="Gene3D" id="2.60.40.420">
    <property type="entry name" value="Cupredoxins - blue copper proteins"/>
    <property type="match status" value="3"/>
</dbReference>
<dbReference type="Pfam" id="PF07732">
    <property type="entry name" value="Cu-oxidase_3"/>
    <property type="match status" value="1"/>
</dbReference>
<dbReference type="GO" id="GO:0042597">
    <property type="term" value="C:periplasmic space"/>
    <property type="evidence" value="ECO:0007669"/>
    <property type="project" value="InterPro"/>
</dbReference>
<dbReference type="OrthoDB" id="9757546at2"/>
<dbReference type="InterPro" id="IPR045087">
    <property type="entry name" value="Cu-oxidase_fam"/>
</dbReference>
<feature type="domain" description="Plastocyanin-like" evidence="5">
    <location>
        <begin position="472"/>
        <end position="590"/>
    </location>
</feature>
<dbReference type="InterPro" id="IPR002355">
    <property type="entry name" value="Cu_oxidase_Cu_BS"/>
</dbReference>
<evidence type="ECO:0000259" key="6">
    <source>
        <dbReference type="Pfam" id="PF07732"/>
    </source>
</evidence>
<gene>
    <name evidence="7" type="ORF">FGL86_00195</name>
</gene>
<keyword evidence="2" id="KW-0560">Oxidoreductase</keyword>
<evidence type="ECO:0000256" key="1">
    <source>
        <dbReference type="ARBA" id="ARBA00022723"/>
    </source>
</evidence>
<sequence>MTDTPHHQERRRLLQAMAATGLLAGLETFLPGYARAGAGAERHLAGDARVPGGRPRSVTQDFYIRREGIGIAGGHAPSAITINHSIPGPLLELWEGHEARLRVHNLMNESTSIHWHGILLPFQMDGVPGVAFPGIQPGDSFEARFPVRQYGTYWYHSHTGLQEQIGQTGPIVIHPAEPDSIQADRDYVVVLNDWTFEDPARVMAQLKKMSGYYNFNKRTVEDFVEDVARSGWAKTLKDRQAWGKMRMNPRGIADVTGHTYSYLMNGLHPEANWNALFRPGERIRLRVINASSMTYFNFRIPGLPLTVVAADGPSIEPVETDEFQIGVAETYDIVVEPREDKAYTLMAESMDRSGYARGTLAPRLGMSAPVPALRAQPQRTLVDMGMKRNMLIMGPGKKPNTRLEGDSVAIKEAAGPVVAQHGPDHHGAGNATIAKVQRRRLGERGAGLEDVAHRVLTYSQLRSIEPMSDKRAPTHTVELHLTGNMNSYMWSFDGVEYSDSKVIDFPYGERVRLIMVNDTMMEHPMHLHGMFMELENGQGEHLPKKHTISVRAGERVSLLISAVEPGRWAFHCHLLYHLERGMFRVVRVSNLPGADNA</sequence>
<dbReference type="InterPro" id="IPR011707">
    <property type="entry name" value="Cu-oxidase-like_N"/>
</dbReference>
<dbReference type="InterPro" id="IPR033138">
    <property type="entry name" value="Cu_oxidase_CS"/>
</dbReference>
<dbReference type="GO" id="GO:0016491">
    <property type="term" value="F:oxidoreductase activity"/>
    <property type="evidence" value="ECO:0007669"/>
    <property type="project" value="UniProtKB-KW"/>
</dbReference>
<keyword evidence="3" id="KW-0186">Copper</keyword>
<dbReference type="CDD" id="cd13896">
    <property type="entry name" value="CuRO_3_CopA"/>
    <property type="match status" value="1"/>
</dbReference>
<dbReference type="Pfam" id="PF00394">
    <property type="entry name" value="Cu-oxidase"/>
    <property type="match status" value="1"/>
</dbReference>
<name>A0A5B8SR82_9GAMM</name>
<organism evidence="7 8">
    <name type="scientific">Pistricoccus aurantiacus</name>
    <dbReference type="NCBI Taxonomy" id="1883414"/>
    <lineage>
        <taxon>Bacteria</taxon>
        <taxon>Pseudomonadati</taxon>
        <taxon>Pseudomonadota</taxon>
        <taxon>Gammaproteobacteria</taxon>
        <taxon>Oceanospirillales</taxon>
        <taxon>Halomonadaceae</taxon>
        <taxon>Pistricoccus</taxon>
    </lineage>
</organism>
<dbReference type="NCBIfam" id="TIGR01480">
    <property type="entry name" value="copper_res_A"/>
    <property type="match status" value="1"/>
</dbReference>
<evidence type="ECO:0000313" key="7">
    <source>
        <dbReference type="EMBL" id="QEA37643.1"/>
    </source>
</evidence>
<dbReference type="EMBL" id="CP042382">
    <property type="protein sequence ID" value="QEA37643.1"/>
    <property type="molecule type" value="Genomic_DNA"/>
</dbReference>
<evidence type="ECO:0000259" key="4">
    <source>
        <dbReference type="Pfam" id="PF00394"/>
    </source>
</evidence>
<dbReference type="RefSeq" id="WP_147182712.1">
    <property type="nucleotide sequence ID" value="NZ_CP042382.1"/>
</dbReference>
<reference evidence="7 8" key="1">
    <citation type="submission" date="2019-06" db="EMBL/GenBank/DDBJ databases">
        <title>Genome analyses of bacteria isolated from kimchi.</title>
        <authorList>
            <person name="Lee S."/>
            <person name="Ahn S."/>
            <person name="Roh S."/>
        </authorList>
    </citation>
    <scope>NUCLEOTIDE SEQUENCE [LARGE SCALE GENOMIC DNA]</scope>
    <source>
        <strain evidence="7 8">CBA4606</strain>
    </source>
</reference>
<dbReference type="InterPro" id="IPR006376">
    <property type="entry name" value="Cu-R_CopA"/>
</dbReference>
<proteinExistence type="predicted"/>
<dbReference type="PROSITE" id="PS00079">
    <property type="entry name" value="MULTICOPPER_OXIDASE1"/>
    <property type="match status" value="1"/>
</dbReference>
<feature type="domain" description="Plastocyanin-like" evidence="6">
    <location>
        <begin position="71"/>
        <end position="176"/>
    </location>
</feature>
<dbReference type="InterPro" id="IPR001117">
    <property type="entry name" value="Cu-oxidase_2nd"/>
</dbReference>